<accession>A0A2W0CCX1</accession>
<dbReference type="PRINTS" id="PR00032">
    <property type="entry name" value="HTHARAC"/>
</dbReference>
<dbReference type="Proteomes" id="UP000247459">
    <property type="component" value="Unassembled WGS sequence"/>
</dbReference>
<dbReference type="InterPro" id="IPR009057">
    <property type="entry name" value="Homeodomain-like_sf"/>
</dbReference>
<gene>
    <name evidence="5" type="ORF">PIL02S_01091</name>
</gene>
<dbReference type="CDD" id="cd06986">
    <property type="entry name" value="cupin_MmsR-like_N"/>
    <property type="match status" value="1"/>
</dbReference>
<dbReference type="Gene3D" id="2.60.120.280">
    <property type="entry name" value="Regulatory protein AraC"/>
    <property type="match status" value="1"/>
</dbReference>
<dbReference type="InterPro" id="IPR020449">
    <property type="entry name" value="Tscrpt_reg_AraC-type_HTH"/>
</dbReference>
<dbReference type="GO" id="GO:0003700">
    <property type="term" value="F:DNA-binding transcription factor activity"/>
    <property type="evidence" value="ECO:0007669"/>
    <property type="project" value="InterPro"/>
</dbReference>
<name>A0A2W0CCX1_9BACL</name>
<dbReference type="AlphaFoldDB" id="A0A2W0CCX1"/>
<sequence length="352" mass="39858">MLWINGSTIMYLPNSPASASPEQTQRSQDHDISVNACIFDIDSPILPHHNTSMRPYNRTTTLRKSAGFPMQKLVVLPDPLLEEAARYHITSGLYVTDIGYFHEAEHHYRDRPQGCDSHILMYCVQGTGWYELDGSKPQVVHAGDLVILPAYMAHVYGANAAEPWSIYWIHLRGEHASTYIELLVANKISAIAPSKAPKWLELFHECYDALETGYSLQAMIYATQITGYMLGMLAYGQGTGASMISSKRAAEQSVQYMLEHLEHGLTLKELAAQAQLSAPHYSQLFKQATGHSPIDYFLRLKIQHSCRYLDFTDWTVKQISSELGFKDPYYFSRLFSKMMGRSPTEYRNKSKG</sequence>
<comment type="caution">
    <text evidence="5">The sequence shown here is derived from an EMBL/GenBank/DDBJ whole genome shotgun (WGS) entry which is preliminary data.</text>
</comment>
<dbReference type="InterPro" id="IPR003313">
    <property type="entry name" value="AraC-bd"/>
</dbReference>
<dbReference type="SUPFAM" id="SSF46689">
    <property type="entry name" value="Homeodomain-like"/>
    <property type="match status" value="2"/>
</dbReference>
<proteinExistence type="predicted"/>
<protein>
    <submittedName>
        <fullName evidence="5">AraC family transcriptional regulator</fullName>
    </submittedName>
</protein>
<keyword evidence="2" id="KW-0238">DNA-binding</keyword>
<evidence type="ECO:0000256" key="3">
    <source>
        <dbReference type="ARBA" id="ARBA00023163"/>
    </source>
</evidence>
<evidence type="ECO:0000256" key="2">
    <source>
        <dbReference type="ARBA" id="ARBA00023125"/>
    </source>
</evidence>
<dbReference type="Gene3D" id="1.10.10.60">
    <property type="entry name" value="Homeodomain-like"/>
    <property type="match status" value="2"/>
</dbReference>
<organism evidence="5 6">
    <name type="scientific">Paenibacillus illinoisensis</name>
    <dbReference type="NCBI Taxonomy" id="59845"/>
    <lineage>
        <taxon>Bacteria</taxon>
        <taxon>Bacillati</taxon>
        <taxon>Bacillota</taxon>
        <taxon>Bacilli</taxon>
        <taxon>Bacillales</taxon>
        <taxon>Paenibacillaceae</taxon>
        <taxon>Paenibacillus</taxon>
    </lineage>
</organism>
<evidence type="ECO:0000259" key="4">
    <source>
        <dbReference type="PROSITE" id="PS01124"/>
    </source>
</evidence>
<dbReference type="EMBL" id="PRLG01000008">
    <property type="protein sequence ID" value="PYY30526.1"/>
    <property type="molecule type" value="Genomic_DNA"/>
</dbReference>
<evidence type="ECO:0000256" key="1">
    <source>
        <dbReference type="ARBA" id="ARBA00023015"/>
    </source>
</evidence>
<dbReference type="SMART" id="SM00342">
    <property type="entry name" value="HTH_ARAC"/>
    <property type="match status" value="1"/>
</dbReference>
<evidence type="ECO:0000313" key="6">
    <source>
        <dbReference type="Proteomes" id="UP000247459"/>
    </source>
</evidence>
<dbReference type="Pfam" id="PF12833">
    <property type="entry name" value="HTH_18"/>
    <property type="match status" value="1"/>
</dbReference>
<dbReference type="InterPro" id="IPR037923">
    <property type="entry name" value="HTH-like"/>
</dbReference>
<dbReference type="GO" id="GO:0043565">
    <property type="term" value="F:sequence-specific DNA binding"/>
    <property type="evidence" value="ECO:0007669"/>
    <property type="project" value="InterPro"/>
</dbReference>
<keyword evidence="3" id="KW-0804">Transcription</keyword>
<keyword evidence="1" id="KW-0805">Transcription regulation</keyword>
<dbReference type="PANTHER" id="PTHR43280:SF30">
    <property type="entry name" value="MMSAB OPERON REGULATORY PROTEIN"/>
    <property type="match status" value="1"/>
</dbReference>
<reference evidence="5 6" key="1">
    <citation type="submission" date="2018-01" db="EMBL/GenBank/DDBJ databases">
        <title>Genome sequence of the PGP bacterium Paenibacillus illinoisensis E3.</title>
        <authorList>
            <person name="Rolli E."/>
            <person name="Marasco R."/>
            <person name="Bessem C."/>
            <person name="Michoud G."/>
            <person name="Gaiarsa S."/>
            <person name="Borin S."/>
            <person name="Daffonchio D."/>
        </authorList>
    </citation>
    <scope>NUCLEOTIDE SEQUENCE [LARGE SCALE GENOMIC DNA]</scope>
    <source>
        <strain evidence="5 6">E3</strain>
    </source>
</reference>
<dbReference type="SUPFAM" id="SSF51215">
    <property type="entry name" value="Regulatory protein AraC"/>
    <property type="match status" value="1"/>
</dbReference>
<dbReference type="Pfam" id="PF02311">
    <property type="entry name" value="AraC_binding"/>
    <property type="match status" value="1"/>
</dbReference>
<dbReference type="InterPro" id="IPR018062">
    <property type="entry name" value="HTH_AraC-typ_CS"/>
</dbReference>
<dbReference type="PROSITE" id="PS01124">
    <property type="entry name" value="HTH_ARAC_FAMILY_2"/>
    <property type="match status" value="1"/>
</dbReference>
<evidence type="ECO:0000313" key="5">
    <source>
        <dbReference type="EMBL" id="PYY30526.1"/>
    </source>
</evidence>
<dbReference type="InterPro" id="IPR018060">
    <property type="entry name" value="HTH_AraC"/>
</dbReference>
<dbReference type="PANTHER" id="PTHR43280">
    <property type="entry name" value="ARAC-FAMILY TRANSCRIPTIONAL REGULATOR"/>
    <property type="match status" value="1"/>
</dbReference>
<dbReference type="PROSITE" id="PS00041">
    <property type="entry name" value="HTH_ARAC_FAMILY_1"/>
    <property type="match status" value="1"/>
</dbReference>
<feature type="domain" description="HTH araC/xylS-type" evidence="4">
    <location>
        <begin position="251"/>
        <end position="349"/>
    </location>
</feature>